<dbReference type="Proteomes" id="UP000199392">
    <property type="component" value="Unassembled WGS sequence"/>
</dbReference>
<keyword evidence="2" id="KW-1185">Reference proteome</keyword>
<protein>
    <recommendedName>
        <fullName evidence="3">Aldolase</fullName>
    </recommendedName>
</protein>
<proteinExistence type="predicted"/>
<accession>A0A1I6P4D9</accession>
<dbReference type="RefSeq" id="WP_092420653.1">
    <property type="nucleotide sequence ID" value="NZ_FNCL01000002.1"/>
</dbReference>
<evidence type="ECO:0000313" key="1">
    <source>
        <dbReference type="EMBL" id="SFS35057.1"/>
    </source>
</evidence>
<evidence type="ECO:0000313" key="2">
    <source>
        <dbReference type="Proteomes" id="UP000199392"/>
    </source>
</evidence>
<gene>
    <name evidence="1" type="ORF">SAMN04488050_101308</name>
</gene>
<dbReference type="Gene3D" id="1.10.790.20">
    <property type="entry name" value="Domain of unknown function DUF1476"/>
    <property type="match status" value="1"/>
</dbReference>
<dbReference type="STRING" id="311180.SAMN04488050_101308"/>
<dbReference type="InterPro" id="IPR038293">
    <property type="entry name" value="ATPase_inh_sub_z_sf"/>
</dbReference>
<dbReference type="Pfam" id="PF07345">
    <property type="entry name" value="ATPaseInh_sub_z"/>
    <property type="match status" value="1"/>
</dbReference>
<organism evidence="1 2">
    <name type="scientific">Alloyangia pacifica</name>
    <dbReference type="NCBI Taxonomy" id="311180"/>
    <lineage>
        <taxon>Bacteria</taxon>
        <taxon>Pseudomonadati</taxon>
        <taxon>Pseudomonadota</taxon>
        <taxon>Alphaproteobacteria</taxon>
        <taxon>Rhodobacterales</taxon>
        <taxon>Roseobacteraceae</taxon>
        <taxon>Alloyangia</taxon>
    </lineage>
</organism>
<dbReference type="InterPro" id="IPR009945">
    <property type="entry name" value="ATPase_inh_sub_z"/>
</dbReference>
<sequence>MTTFDDREQAFENKFAHDANLNFQAEVRCNKKLGLWAASLLGKSPEEAAAYAEQIIKADLDEASHDDIIASIAADLGEKASVEMVTAKRAELLMEARKEVLEES</sequence>
<evidence type="ECO:0008006" key="3">
    <source>
        <dbReference type="Google" id="ProtNLM"/>
    </source>
</evidence>
<dbReference type="EMBL" id="FOZW01000001">
    <property type="protein sequence ID" value="SFS35057.1"/>
    <property type="molecule type" value="Genomic_DNA"/>
</dbReference>
<dbReference type="PIRSF" id="PIRSF031780">
    <property type="entry name" value="UCP031780"/>
    <property type="match status" value="1"/>
</dbReference>
<dbReference type="AlphaFoldDB" id="A0A1I6P4D9"/>
<dbReference type="OrthoDB" id="9810387at2"/>
<reference evidence="2" key="1">
    <citation type="submission" date="2016-10" db="EMBL/GenBank/DDBJ databases">
        <authorList>
            <person name="Varghese N."/>
            <person name="Submissions S."/>
        </authorList>
    </citation>
    <scope>NUCLEOTIDE SEQUENCE [LARGE SCALE GENOMIC DNA]</scope>
    <source>
        <strain evidence="2">DSM 26894</strain>
    </source>
</reference>
<name>A0A1I6P4D9_9RHOB</name>